<reference evidence="2 3" key="1">
    <citation type="journal article" date="2019" name="Appl. Microbiol. Biotechnol.">
        <title>Genome sequence of Isaria javanica and comparative genome analysis insights into family S53 peptidase evolution in fungal entomopathogens.</title>
        <authorList>
            <person name="Lin R."/>
            <person name="Zhang X."/>
            <person name="Xin B."/>
            <person name="Zou M."/>
            <person name="Gao Y."/>
            <person name="Qin F."/>
            <person name="Hu Q."/>
            <person name="Xie B."/>
            <person name="Cheng X."/>
        </authorList>
    </citation>
    <scope>NUCLEOTIDE SEQUENCE [LARGE SCALE GENOMIC DNA]</scope>
    <source>
        <strain evidence="2 3">IJ1G</strain>
    </source>
</reference>
<feature type="region of interest" description="Disordered" evidence="1">
    <location>
        <begin position="1"/>
        <end position="24"/>
    </location>
</feature>
<keyword evidence="3" id="KW-1185">Reference proteome</keyword>
<evidence type="ECO:0000256" key="1">
    <source>
        <dbReference type="SAM" id="MobiDB-lite"/>
    </source>
</evidence>
<comment type="caution">
    <text evidence="2">The sequence shown here is derived from an EMBL/GenBank/DDBJ whole genome shotgun (WGS) entry which is preliminary data.</text>
</comment>
<organism evidence="2 3">
    <name type="scientific">Cordyceps javanica</name>
    <dbReference type="NCBI Taxonomy" id="43265"/>
    <lineage>
        <taxon>Eukaryota</taxon>
        <taxon>Fungi</taxon>
        <taxon>Dikarya</taxon>
        <taxon>Ascomycota</taxon>
        <taxon>Pezizomycotina</taxon>
        <taxon>Sordariomycetes</taxon>
        <taxon>Hypocreomycetidae</taxon>
        <taxon>Hypocreales</taxon>
        <taxon>Cordycipitaceae</taxon>
        <taxon>Cordyceps</taxon>
    </lineage>
</organism>
<feature type="compositionally biased region" description="Basic and acidic residues" evidence="1">
    <location>
        <begin position="1"/>
        <end position="11"/>
    </location>
</feature>
<dbReference type="EMBL" id="SPUK01000003">
    <property type="protein sequence ID" value="TQV98243.1"/>
    <property type="molecule type" value="Genomic_DNA"/>
</dbReference>
<evidence type="ECO:0000313" key="3">
    <source>
        <dbReference type="Proteomes" id="UP000315783"/>
    </source>
</evidence>
<feature type="region of interest" description="Disordered" evidence="1">
    <location>
        <begin position="51"/>
        <end position="86"/>
    </location>
</feature>
<feature type="compositionally biased region" description="Basic residues" evidence="1">
    <location>
        <begin position="54"/>
        <end position="64"/>
    </location>
</feature>
<sequence length="140" mass="15483">MEPVSRRDTAEKQPPIARVNPQSPPCLLSPGISHIHTSSGYVVLPACKPDMTSRHHHHHHHHSVSHQPSVASSFAKRSNSVIGRRSKKTVSWGGLSVGRGGGRGVVTRYFRGLQGSRVSFFFIVASNRLPLEHDNFTIFF</sequence>
<gene>
    <name evidence="2" type="ORF">IF1G_02323</name>
</gene>
<name>A0A545V947_9HYPO</name>
<protein>
    <submittedName>
        <fullName evidence="2">Uncharacterized protein</fullName>
    </submittedName>
</protein>
<dbReference type="Proteomes" id="UP000315783">
    <property type="component" value="Unassembled WGS sequence"/>
</dbReference>
<dbReference type="AlphaFoldDB" id="A0A545V947"/>
<proteinExistence type="predicted"/>
<accession>A0A545V947</accession>
<evidence type="ECO:0000313" key="2">
    <source>
        <dbReference type="EMBL" id="TQV98243.1"/>
    </source>
</evidence>